<dbReference type="InterPro" id="IPR000014">
    <property type="entry name" value="PAS"/>
</dbReference>
<evidence type="ECO:0000256" key="6">
    <source>
        <dbReference type="ARBA" id="ARBA00022679"/>
    </source>
</evidence>
<protein>
    <recommendedName>
        <fullName evidence="3">histidine kinase</fullName>
        <ecNumber evidence="3">2.7.13.3</ecNumber>
    </recommendedName>
</protein>
<dbReference type="FunFam" id="1.10.287.130:FF:000002">
    <property type="entry name" value="Two-component osmosensing histidine kinase"/>
    <property type="match status" value="1"/>
</dbReference>
<dbReference type="Pfam" id="PF00072">
    <property type="entry name" value="Response_reg"/>
    <property type="match status" value="2"/>
</dbReference>
<dbReference type="SUPFAM" id="SSF47384">
    <property type="entry name" value="Homodimeric domain of signal transducing histidine kinase"/>
    <property type="match status" value="1"/>
</dbReference>
<evidence type="ECO:0000256" key="14">
    <source>
        <dbReference type="PROSITE-ProRule" id="PRU00110"/>
    </source>
</evidence>
<dbReference type="SUPFAM" id="SSF55874">
    <property type="entry name" value="ATPase domain of HSP90 chaperone/DNA topoisomerase II/histidine kinase"/>
    <property type="match status" value="1"/>
</dbReference>
<evidence type="ECO:0000313" key="22">
    <source>
        <dbReference type="EMBL" id="TWU55187.1"/>
    </source>
</evidence>
<keyword evidence="23" id="KW-1185">Reference proteome</keyword>
<feature type="compositionally biased region" description="Basic and acidic residues" evidence="16">
    <location>
        <begin position="1092"/>
        <end position="1101"/>
    </location>
</feature>
<keyword evidence="12" id="KW-0902">Two-component regulatory system</keyword>
<keyword evidence="6 22" id="KW-0808">Transferase</keyword>
<evidence type="ECO:0000259" key="20">
    <source>
        <dbReference type="PROSITE" id="PS50113"/>
    </source>
</evidence>
<dbReference type="PROSITE" id="PS50894">
    <property type="entry name" value="HPT"/>
    <property type="match status" value="1"/>
</dbReference>
<dbReference type="InterPro" id="IPR036641">
    <property type="entry name" value="HPT_dom_sf"/>
</dbReference>
<dbReference type="Gene3D" id="1.20.120.160">
    <property type="entry name" value="HPT domain"/>
    <property type="match status" value="1"/>
</dbReference>
<feature type="domain" description="HPt" evidence="21">
    <location>
        <begin position="1116"/>
        <end position="1206"/>
    </location>
</feature>
<dbReference type="RefSeq" id="WP_146533428.1">
    <property type="nucleotide sequence ID" value="NZ_SJPX01000002.1"/>
</dbReference>
<feature type="domain" description="Response regulatory" evidence="18">
    <location>
        <begin position="936"/>
        <end position="1054"/>
    </location>
</feature>
<dbReference type="InterPro" id="IPR036097">
    <property type="entry name" value="HisK_dim/P_sf"/>
</dbReference>
<keyword evidence="9 22" id="KW-0418">Kinase</keyword>
<dbReference type="InterPro" id="IPR005467">
    <property type="entry name" value="His_kinase_dom"/>
</dbReference>
<dbReference type="CDD" id="cd17546">
    <property type="entry name" value="REC_hyHK_CKI1_RcsC-like"/>
    <property type="match status" value="1"/>
</dbReference>
<dbReference type="SMART" id="SM00091">
    <property type="entry name" value="PAS"/>
    <property type="match status" value="4"/>
</dbReference>
<dbReference type="SUPFAM" id="SSF55785">
    <property type="entry name" value="PYP-like sensor domain (PAS domain)"/>
    <property type="match status" value="4"/>
</dbReference>
<evidence type="ECO:0000256" key="8">
    <source>
        <dbReference type="ARBA" id="ARBA00022741"/>
    </source>
</evidence>
<dbReference type="GO" id="GO:0000155">
    <property type="term" value="F:phosphorelay sensor kinase activity"/>
    <property type="evidence" value="ECO:0007669"/>
    <property type="project" value="InterPro"/>
</dbReference>
<dbReference type="Gene3D" id="3.40.50.2300">
    <property type="match status" value="2"/>
</dbReference>
<evidence type="ECO:0000256" key="7">
    <source>
        <dbReference type="ARBA" id="ARBA00022692"/>
    </source>
</evidence>
<keyword evidence="5 15" id="KW-0597">Phosphoprotein</keyword>
<dbReference type="InterPro" id="IPR004358">
    <property type="entry name" value="Sig_transdc_His_kin-like_C"/>
</dbReference>
<evidence type="ECO:0000313" key="23">
    <source>
        <dbReference type="Proteomes" id="UP000317977"/>
    </source>
</evidence>
<dbReference type="CDD" id="cd16922">
    <property type="entry name" value="HATPase_EvgS-ArcB-TorS-like"/>
    <property type="match status" value="1"/>
</dbReference>
<dbReference type="InterPro" id="IPR000700">
    <property type="entry name" value="PAS-assoc_C"/>
</dbReference>
<feature type="domain" description="PAC" evidence="20">
    <location>
        <begin position="346"/>
        <end position="399"/>
    </location>
</feature>
<feature type="region of interest" description="Disordered" evidence="16">
    <location>
        <begin position="1057"/>
        <end position="1101"/>
    </location>
</feature>
<comment type="subcellular location">
    <subcellularLocation>
        <location evidence="2">Cell membrane</location>
        <topology evidence="2">Multi-pass membrane protein</topology>
    </subcellularLocation>
</comment>
<dbReference type="CDD" id="cd00130">
    <property type="entry name" value="PAS"/>
    <property type="match status" value="1"/>
</dbReference>
<feature type="domain" description="Response regulatory" evidence="18">
    <location>
        <begin position="791"/>
        <end position="912"/>
    </location>
</feature>
<dbReference type="Gene3D" id="3.30.450.20">
    <property type="entry name" value="PAS domain"/>
    <property type="match status" value="4"/>
</dbReference>
<dbReference type="PROSITE" id="PS50109">
    <property type="entry name" value="HIS_KIN"/>
    <property type="match status" value="1"/>
</dbReference>
<evidence type="ECO:0000256" key="11">
    <source>
        <dbReference type="ARBA" id="ARBA00022989"/>
    </source>
</evidence>
<dbReference type="SUPFAM" id="SSF47226">
    <property type="entry name" value="Histidine-containing phosphotransfer domain, HPT domain"/>
    <property type="match status" value="1"/>
</dbReference>
<feature type="domain" description="PAS" evidence="19">
    <location>
        <begin position="146"/>
        <end position="216"/>
    </location>
</feature>
<dbReference type="InterPro" id="IPR003594">
    <property type="entry name" value="HATPase_dom"/>
</dbReference>
<evidence type="ECO:0000259" key="19">
    <source>
        <dbReference type="PROSITE" id="PS50112"/>
    </source>
</evidence>
<dbReference type="InterPro" id="IPR013656">
    <property type="entry name" value="PAS_4"/>
</dbReference>
<dbReference type="SMART" id="SM00387">
    <property type="entry name" value="HATPase_c"/>
    <property type="match status" value="1"/>
</dbReference>
<accession>A0A5C6F406</accession>
<comment type="catalytic activity">
    <reaction evidence="1">
        <text>ATP + protein L-histidine = ADP + protein N-phospho-L-histidine.</text>
        <dbReference type="EC" id="2.7.13.3"/>
    </reaction>
</comment>
<dbReference type="CDD" id="cd00088">
    <property type="entry name" value="HPT"/>
    <property type="match status" value="1"/>
</dbReference>
<name>A0A5C6F406_9BACT</name>
<dbReference type="NCBIfam" id="TIGR00229">
    <property type="entry name" value="sensory_box"/>
    <property type="match status" value="3"/>
</dbReference>
<dbReference type="EC" id="2.7.13.3" evidence="3"/>
<dbReference type="Proteomes" id="UP000317977">
    <property type="component" value="Unassembled WGS sequence"/>
</dbReference>
<dbReference type="PANTHER" id="PTHR45339:SF1">
    <property type="entry name" value="HYBRID SIGNAL TRANSDUCTION HISTIDINE KINASE J"/>
    <property type="match status" value="1"/>
</dbReference>
<evidence type="ECO:0000259" key="17">
    <source>
        <dbReference type="PROSITE" id="PS50109"/>
    </source>
</evidence>
<dbReference type="GO" id="GO:0005886">
    <property type="term" value="C:plasma membrane"/>
    <property type="evidence" value="ECO:0007669"/>
    <property type="project" value="UniProtKB-SubCell"/>
</dbReference>
<dbReference type="PROSITE" id="PS50112">
    <property type="entry name" value="PAS"/>
    <property type="match status" value="2"/>
</dbReference>
<dbReference type="SMART" id="SM00086">
    <property type="entry name" value="PAC"/>
    <property type="match status" value="3"/>
</dbReference>
<dbReference type="InterPro" id="IPR001789">
    <property type="entry name" value="Sig_transdc_resp-reg_receiver"/>
</dbReference>
<dbReference type="InterPro" id="IPR008207">
    <property type="entry name" value="Sig_transdc_His_kin_Hpt_dom"/>
</dbReference>
<evidence type="ECO:0000256" key="5">
    <source>
        <dbReference type="ARBA" id="ARBA00022553"/>
    </source>
</evidence>
<keyword evidence="10" id="KW-0067">ATP-binding</keyword>
<dbReference type="Pfam" id="PF01627">
    <property type="entry name" value="Hpt"/>
    <property type="match status" value="1"/>
</dbReference>
<dbReference type="OrthoDB" id="9762493at2"/>
<dbReference type="PRINTS" id="PR00344">
    <property type="entry name" value="BCTRLSENSOR"/>
</dbReference>
<feature type="compositionally biased region" description="Polar residues" evidence="16">
    <location>
        <begin position="1082"/>
        <end position="1091"/>
    </location>
</feature>
<evidence type="ECO:0000256" key="4">
    <source>
        <dbReference type="ARBA" id="ARBA00022475"/>
    </source>
</evidence>
<dbReference type="InterPro" id="IPR035965">
    <property type="entry name" value="PAS-like_dom_sf"/>
</dbReference>
<dbReference type="EMBL" id="SJPX01000002">
    <property type="protein sequence ID" value="TWU55187.1"/>
    <property type="molecule type" value="Genomic_DNA"/>
</dbReference>
<dbReference type="Gene3D" id="3.30.565.10">
    <property type="entry name" value="Histidine kinase-like ATPase, C-terminal domain"/>
    <property type="match status" value="1"/>
</dbReference>
<dbReference type="SMART" id="SM00388">
    <property type="entry name" value="HisKA"/>
    <property type="match status" value="1"/>
</dbReference>
<dbReference type="InterPro" id="IPR011006">
    <property type="entry name" value="CheY-like_superfamily"/>
</dbReference>
<evidence type="ECO:0000256" key="3">
    <source>
        <dbReference type="ARBA" id="ARBA00012438"/>
    </source>
</evidence>
<dbReference type="SMART" id="SM00448">
    <property type="entry name" value="REC"/>
    <property type="match status" value="2"/>
</dbReference>
<evidence type="ECO:0000256" key="9">
    <source>
        <dbReference type="ARBA" id="ARBA00022777"/>
    </source>
</evidence>
<feature type="modified residue" description="Phosphohistidine" evidence="14">
    <location>
        <position position="1155"/>
    </location>
</feature>
<evidence type="ECO:0000256" key="16">
    <source>
        <dbReference type="SAM" id="MobiDB-lite"/>
    </source>
</evidence>
<evidence type="ECO:0000259" key="21">
    <source>
        <dbReference type="PROSITE" id="PS50894"/>
    </source>
</evidence>
<keyword evidence="8" id="KW-0547">Nucleotide-binding</keyword>
<dbReference type="Pfam" id="PF02518">
    <property type="entry name" value="HATPase_c"/>
    <property type="match status" value="1"/>
</dbReference>
<dbReference type="SUPFAM" id="SSF52172">
    <property type="entry name" value="CheY-like"/>
    <property type="match status" value="2"/>
</dbReference>
<feature type="modified residue" description="4-aspartylphosphate" evidence="15">
    <location>
        <position position="985"/>
    </location>
</feature>
<dbReference type="GO" id="GO:0005524">
    <property type="term" value="F:ATP binding"/>
    <property type="evidence" value="ECO:0007669"/>
    <property type="project" value="UniProtKB-KW"/>
</dbReference>
<dbReference type="InterPro" id="IPR001610">
    <property type="entry name" value="PAC"/>
</dbReference>
<dbReference type="AlphaFoldDB" id="A0A5C6F406"/>
<dbReference type="PROSITE" id="PS50110">
    <property type="entry name" value="RESPONSE_REGULATORY"/>
    <property type="match status" value="2"/>
</dbReference>
<keyword evidence="7" id="KW-0812">Transmembrane</keyword>
<keyword evidence="11" id="KW-1133">Transmembrane helix</keyword>
<evidence type="ECO:0000256" key="13">
    <source>
        <dbReference type="ARBA" id="ARBA00023136"/>
    </source>
</evidence>
<gene>
    <name evidence="22" type="primary">barA_2</name>
    <name evidence="22" type="ORF">Poly59_14830</name>
</gene>
<organism evidence="22 23">
    <name type="scientific">Rubripirellula reticaptiva</name>
    <dbReference type="NCBI Taxonomy" id="2528013"/>
    <lineage>
        <taxon>Bacteria</taxon>
        <taxon>Pseudomonadati</taxon>
        <taxon>Planctomycetota</taxon>
        <taxon>Planctomycetia</taxon>
        <taxon>Pirellulales</taxon>
        <taxon>Pirellulaceae</taxon>
        <taxon>Rubripirellula</taxon>
    </lineage>
</organism>
<keyword evidence="13" id="KW-0472">Membrane</keyword>
<dbReference type="InterPro" id="IPR003661">
    <property type="entry name" value="HisK_dim/P_dom"/>
</dbReference>
<proteinExistence type="predicted"/>
<keyword evidence="4" id="KW-1003">Cell membrane</keyword>
<reference evidence="22 23" key="1">
    <citation type="submission" date="2019-02" db="EMBL/GenBank/DDBJ databases">
        <title>Deep-cultivation of Planctomycetes and their phenomic and genomic characterization uncovers novel biology.</title>
        <authorList>
            <person name="Wiegand S."/>
            <person name="Jogler M."/>
            <person name="Boedeker C."/>
            <person name="Pinto D."/>
            <person name="Vollmers J."/>
            <person name="Rivas-Marin E."/>
            <person name="Kohn T."/>
            <person name="Peeters S.H."/>
            <person name="Heuer A."/>
            <person name="Rast P."/>
            <person name="Oberbeckmann S."/>
            <person name="Bunk B."/>
            <person name="Jeske O."/>
            <person name="Meyerdierks A."/>
            <person name="Storesund J.E."/>
            <person name="Kallscheuer N."/>
            <person name="Luecker S."/>
            <person name="Lage O.M."/>
            <person name="Pohl T."/>
            <person name="Merkel B.J."/>
            <person name="Hornburger P."/>
            <person name="Mueller R.-W."/>
            <person name="Bruemmer F."/>
            <person name="Labrenz M."/>
            <person name="Spormann A.M."/>
            <person name="Op Den Camp H."/>
            <person name="Overmann J."/>
            <person name="Amann R."/>
            <person name="Jetten M.S.M."/>
            <person name="Mascher T."/>
            <person name="Medema M.H."/>
            <person name="Devos D.P."/>
            <person name="Kaster A.-K."/>
            <person name="Ovreas L."/>
            <person name="Rohde M."/>
            <person name="Galperin M.Y."/>
            <person name="Jogler C."/>
        </authorList>
    </citation>
    <scope>NUCLEOTIDE SEQUENCE [LARGE SCALE GENOMIC DNA]</scope>
    <source>
        <strain evidence="22 23">Poly59</strain>
    </source>
</reference>
<dbReference type="FunFam" id="3.30.565.10:FF:000078">
    <property type="entry name" value="Two-component sensor histidine kinase"/>
    <property type="match status" value="1"/>
</dbReference>
<dbReference type="CDD" id="cd00082">
    <property type="entry name" value="HisKA"/>
    <property type="match status" value="1"/>
</dbReference>
<sequence length="1220" mass="135042">MDTSTSEQSPPTMPEAFKEAVSEFRWCASTDGKLIWIDPNSIRLFGCDPATRWGDLQCGMPWVHTDDQSVRIAAFKRVSKSLSVESTDAACDPVAIEYRISRSDGSHWWVHETMAGEANENGVPIIHSLVRIINRRRHLESALKDSEAVYLSLVESLPLSVLRKDLRGRIQYANARACEQIGRCVDELIGKCDFDLFPADLAKKYMADDREVIESGKLYHDVERHQIADDKQVHVEVWKAPVHSALGDVVGIQIMFWDITNQKDAEHQVEFERFLLSTLLETVPDSVYFKDTDSRFIRMSKSCAAQFGIDDPRKAVGKSDADFFSREYARKTFLEEKQVMESNESILSQIEYVTFTDGSEGWSSTTKVALQDKSGRIIGTFGISRDVTEQKQAEQTLAQERDLLKTIINNVPDLIYVKDRAGRFVTANAALLNLLALDSTDQLLGRTDYDFSSPEMACDYVADDQNVMRSQKPLVDREETHRTEDGNTICLLTTKVPLFGSDGEVLGVVGIGHDITKRKRADEDMLAAKEIADKANRAKSDFLANMSHEIRTPMNAIIGMTDLVLDTKLDPSQRSFLSMVQESADSLLSVINDILDFSKIEAGKMDLEPRVFEIRESLGDTMKTLGLKAHAKGIELAFRVAPDVPRHAIADIGRFRQVLINLVGNAIKFTQHGEVLVDVRTIGTRVPSTAGQGEMIEVIVRDTGIGISPDKFATIFREFEQADTSTTRKFGGTGLGLAISSRLAKLLGGEIKIESEVGVGSQFSFEVELKPAPVNINDTQQRGVVVVGGTKVLIVDDNETNRLILGEMLGNWGMVPTMAQSGAEALNEMRIAVTAGAPFGIVISDVNMPHMSGYEFISQVRAEAPIGEAPIVILTSGDRDGERELAEKLGVCERLMKPVKQSELFDAIVRVLGVNSPEPTREHHPPTQTIPLEKLRILLAEDNEINQRLAVGLLSKEGHDVTVVADGSLALTMLEKQSFDVVLMDVQMPVMDGYETTRIIREREASSSQRTTIIAMTAHAMKGDREKCLSAGMDEYIPKPVRIATLRERLIAVNQAKAPQPNFTNSDDQNFDEESLHPDPVPTTNPETSSDCDPKMNDHTESPIDWEQAHLTVGGDTHLLCELMGVYLSEVESLMRTFDRANSTDDRKSLRRAAHTLKGASLSVGALATSVVAESLEMVSDDADADEITKRIAEVKSTATRAIKAIEQHLQHQKENRDGS</sequence>
<dbReference type="InterPro" id="IPR036890">
    <property type="entry name" value="HATPase_C_sf"/>
</dbReference>
<evidence type="ECO:0000256" key="1">
    <source>
        <dbReference type="ARBA" id="ARBA00000085"/>
    </source>
</evidence>
<dbReference type="CDD" id="cd00156">
    <property type="entry name" value="REC"/>
    <property type="match status" value="1"/>
</dbReference>
<dbReference type="Pfam" id="PF00512">
    <property type="entry name" value="HisKA"/>
    <property type="match status" value="1"/>
</dbReference>
<evidence type="ECO:0000256" key="2">
    <source>
        <dbReference type="ARBA" id="ARBA00004651"/>
    </source>
</evidence>
<evidence type="ECO:0000256" key="15">
    <source>
        <dbReference type="PROSITE-ProRule" id="PRU00169"/>
    </source>
</evidence>
<dbReference type="Pfam" id="PF08448">
    <property type="entry name" value="PAS_4"/>
    <property type="match status" value="3"/>
</dbReference>
<dbReference type="PROSITE" id="PS50113">
    <property type="entry name" value="PAC"/>
    <property type="match status" value="2"/>
</dbReference>
<comment type="caution">
    <text evidence="22">The sequence shown here is derived from an EMBL/GenBank/DDBJ whole genome shotgun (WGS) entry which is preliminary data.</text>
</comment>
<dbReference type="PANTHER" id="PTHR45339">
    <property type="entry name" value="HYBRID SIGNAL TRANSDUCTION HISTIDINE KINASE J"/>
    <property type="match status" value="1"/>
</dbReference>
<feature type="domain" description="Histidine kinase" evidence="17">
    <location>
        <begin position="545"/>
        <end position="771"/>
    </location>
</feature>
<feature type="domain" description="PAC" evidence="20">
    <location>
        <begin position="475"/>
        <end position="527"/>
    </location>
</feature>
<evidence type="ECO:0000256" key="10">
    <source>
        <dbReference type="ARBA" id="ARBA00022840"/>
    </source>
</evidence>
<evidence type="ECO:0000259" key="18">
    <source>
        <dbReference type="PROSITE" id="PS50110"/>
    </source>
</evidence>
<dbReference type="Gene3D" id="1.10.287.130">
    <property type="match status" value="1"/>
</dbReference>
<evidence type="ECO:0000256" key="12">
    <source>
        <dbReference type="ARBA" id="ARBA00023012"/>
    </source>
</evidence>
<feature type="modified residue" description="4-aspartylphosphate" evidence="15">
    <location>
        <position position="845"/>
    </location>
</feature>
<feature type="domain" description="PAS" evidence="19">
    <location>
        <begin position="400"/>
        <end position="455"/>
    </location>
</feature>